<accession>A0ACC0J4W5</accession>
<evidence type="ECO:0000313" key="1">
    <source>
        <dbReference type="EMBL" id="KAI8032307.1"/>
    </source>
</evidence>
<proteinExistence type="predicted"/>
<name>A0ACC0J4W5_9ERIC</name>
<evidence type="ECO:0000313" key="2">
    <source>
        <dbReference type="Proteomes" id="UP001060215"/>
    </source>
</evidence>
<reference evidence="1 2" key="1">
    <citation type="journal article" date="2022" name="Plant J.">
        <title>Chromosome-level genome of Camellia lanceoleosa provides a valuable resource for understanding genome evolution and self-incompatibility.</title>
        <authorList>
            <person name="Gong W."/>
            <person name="Xiao S."/>
            <person name="Wang L."/>
            <person name="Liao Z."/>
            <person name="Chang Y."/>
            <person name="Mo W."/>
            <person name="Hu G."/>
            <person name="Li W."/>
            <person name="Zhao G."/>
            <person name="Zhu H."/>
            <person name="Hu X."/>
            <person name="Ji K."/>
            <person name="Xiang X."/>
            <person name="Song Q."/>
            <person name="Yuan D."/>
            <person name="Jin S."/>
            <person name="Zhang L."/>
        </authorList>
    </citation>
    <scope>NUCLEOTIDE SEQUENCE [LARGE SCALE GENOMIC DNA]</scope>
    <source>
        <strain evidence="1">SQ_2022a</strain>
    </source>
</reference>
<organism evidence="1 2">
    <name type="scientific">Camellia lanceoleosa</name>
    <dbReference type="NCBI Taxonomy" id="1840588"/>
    <lineage>
        <taxon>Eukaryota</taxon>
        <taxon>Viridiplantae</taxon>
        <taxon>Streptophyta</taxon>
        <taxon>Embryophyta</taxon>
        <taxon>Tracheophyta</taxon>
        <taxon>Spermatophyta</taxon>
        <taxon>Magnoliopsida</taxon>
        <taxon>eudicotyledons</taxon>
        <taxon>Gunneridae</taxon>
        <taxon>Pentapetalae</taxon>
        <taxon>asterids</taxon>
        <taxon>Ericales</taxon>
        <taxon>Theaceae</taxon>
        <taxon>Camellia</taxon>
    </lineage>
</organism>
<keyword evidence="2" id="KW-1185">Reference proteome</keyword>
<dbReference type="Proteomes" id="UP001060215">
    <property type="component" value="Chromosome 1"/>
</dbReference>
<gene>
    <name evidence="1" type="ORF">LOK49_LG01G01930</name>
</gene>
<protein>
    <submittedName>
        <fullName evidence="1">Transducin beta-like protein 3</fullName>
    </submittedName>
</protein>
<dbReference type="EMBL" id="CM045758">
    <property type="protein sequence ID" value="KAI8032307.1"/>
    <property type="molecule type" value="Genomic_DNA"/>
</dbReference>
<sequence length="1216" mass="131168">MASASLKKNYRCVQSLQQFYSGGPFAVSSDGSFLICACNDTIKIVDSSNSSIKSTIEGDSEPITALALSPDNTFLFSSSHSRQIRVWDLSSLKCLRSWKGHEGPVMGMACDASGGLLATAGADRKVLVWDIDGGFCTHFFKGHKGVVTSIMFHPDPNRLILFSGSDDATVRVWDLATKKCIATLDKHFSAVTSMAVSEDGWSLLSAGRDKVVNVWDLRDYGCKITVPTYEVLEAVCVIPSASPFTSCLDLYKQQHGKKSASSAIYFITIGERGIVRLWNSEGAGCLFEQKTSDVTVKTDEEDLKRGFIAAVMLPSDQGLLCVTADQQFLFYSPTVYPEGCLKLTLSKRLVGYNEEIVDMKFLGEDEQFLAVATSVEQVRVYDLASMSCSYVLAGHTDIVLCLDTCVTSSGRALIVTGSKDNSVRLWEAESTHCLGVGVGHMGAVGAVAFSKKQRNFFVSGSSDRTLKVWSLDGLSGMEQHLKAKAVVAAHDKDINSLAISPNDSLVCSGSQDRTACVWKLPDLVSVVVLRGHKRGIWSVEFAPVVQCVITASGDKTIKIWDISNGSCLKTFEGHTSSVFRASFLTRGTQFVSCGADGLVKLWTIKTDECIATYDQHEDKVWALAIGKKTEMIATGGSDAVVNLWHDSTAFDKEEDFRKEPKLCHIAQFVLFRVFNIIPPTEIVEIRAIGQLLEGLIPYCQRHFSRIDRLERSTFLLDYTLMGMSVIEPEMEAREAKGVPSLQSNTEDADEERLAETADKEENQTNEVKERAANSSKKRKSNKSRDVAYKKVKGAAHAKVSAVSSQGPAVESIIIVPALRGDLRWEGPGISIGLNWALAGRGVIVKDKAFLNLKPSELQQKGATGVESLSGLPVHVRGNVLGGSSEISKAQFSKLLKQVTTHISSISMIFVHDGAIGSSPKCDAKVRIISDSPSAVLSLSSVLWRTPTRAVSHDSCPLTIYVATSISPSAGDVLGLGAQGNNDFIAADVERSSLILCGKAFTDAKGTKEALAALSGPIITSRGGLPLSAGLLVSGESVILLFASEDTIQSCSDVLVSGDPGLVLSSEGASPLFQSGNCVGSYLSKLPAAVIFVSSDSSGTIPSASKLSPGQAAYHFLAGYQNGKFMPAYNLCPSAVDPLELAKVFLSKIKDNQIPSFLINISEGEKQISGKDLVKFVQSTLLSKNIPPFEPKGGHLHRKYKSFLSTKFQQLPEEFSF</sequence>
<comment type="caution">
    <text evidence="1">The sequence shown here is derived from an EMBL/GenBank/DDBJ whole genome shotgun (WGS) entry which is preliminary data.</text>
</comment>